<accession>A0A840GBQ3</accession>
<dbReference type="AlphaFoldDB" id="A0A840GBQ3"/>
<organism evidence="1 2">
    <name type="scientific">Rhodocyclus tenuis</name>
    <name type="common">Rhodospirillum tenue</name>
    <dbReference type="NCBI Taxonomy" id="1066"/>
    <lineage>
        <taxon>Bacteria</taxon>
        <taxon>Pseudomonadati</taxon>
        <taxon>Pseudomonadota</taxon>
        <taxon>Betaproteobacteria</taxon>
        <taxon>Rhodocyclales</taxon>
        <taxon>Rhodocyclaceae</taxon>
        <taxon>Rhodocyclus</taxon>
    </lineage>
</organism>
<evidence type="ECO:0000313" key="1">
    <source>
        <dbReference type="EMBL" id="MBB4248310.1"/>
    </source>
</evidence>
<dbReference type="InterPro" id="IPR021732">
    <property type="entry name" value="DUF3301"/>
</dbReference>
<dbReference type="Pfam" id="PF11743">
    <property type="entry name" value="DUF3301"/>
    <property type="match status" value="1"/>
</dbReference>
<gene>
    <name evidence="1" type="ORF">GGD90_002702</name>
</gene>
<dbReference type="RefSeq" id="WP_153117438.1">
    <property type="nucleotide sequence ID" value="NZ_JACIGE010000010.1"/>
</dbReference>
<dbReference type="EMBL" id="JACIGE010000010">
    <property type="protein sequence ID" value="MBB4248310.1"/>
    <property type="molecule type" value="Genomic_DNA"/>
</dbReference>
<reference evidence="1 2" key="1">
    <citation type="submission" date="2020-08" db="EMBL/GenBank/DDBJ databases">
        <title>Genome sequencing of Purple Non-Sulfur Bacteria from various extreme environments.</title>
        <authorList>
            <person name="Mayer M."/>
        </authorList>
    </citation>
    <scope>NUCLEOTIDE SEQUENCE [LARGE SCALE GENOMIC DNA]</scope>
    <source>
        <strain evidence="1 2">2761</strain>
    </source>
</reference>
<sequence length="111" mass="12499">MPWAELSALILLGGVAWLWIDTLRAREACLYEVRNACALRSLQLLDDTVAVGRMRFARDDAGRLQLQRDYVFEFSDTGNNRRRGGARLLGRELIAIDLGPRLVSVSELPID</sequence>
<protein>
    <recommendedName>
        <fullName evidence="3">DUF3301 domain-containing protein</fullName>
    </recommendedName>
</protein>
<dbReference type="Proteomes" id="UP000587070">
    <property type="component" value="Unassembled WGS sequence"/>
</dbReference>
<name>A0A840GBQ3_RHOTE</name>
<evidence type="ECO:0000313" key="2">
    <source>
        <dbReference type="Proteomes" id="UP000587070"/>
    </source>
</evidence>
<evidence type="ECO:0008006" key="3">
    <source>
        <dbReference type="Google" id="ProtNLM"/>
    </source>
</evidence>
<comment type="caution">
    <text evidence="1">The sequence shown here is derived from an EMBL/GenBank/DDBJ whole genome shotgun (WGS) entry which is preliminary data.</text>
</comment>
<keyword evidence="2" id="KW-1185">Reference proteome</keyword>
<proteinExistence type="predicted"/>
<dbReference type="OrthoDB" id="5959530at2"/>